<organism evidence="2 3">
    <name type="scientific">Edaphobacter dinghuensis</name>
    <dbReference type="NCBI Taxonomy" id="1560005"/>
    <lineage>
        <taxon>Bacteria</taxon>
        <taxon>Pseudomonadati</taxon>
        <taxon>Acidobacteriota</taxon>
        <taxon>Terriglobia</taxon>
        <taxon>Terriglobales</taxon>
        <taxon>Acidobacteriaceae</taxon>
        <taxon>Edaphobacter</taxon>
    </lineage>
</organism>
<name>A0A917HQM5_9BACT</name>
<dbReference type="InterPro" id="IPR019734">
    <property type="entry name" value="TPR_rpt"/>
</dbReference>
<proteinExistence type="predicted"/>
<reference evidence="2" key="1">
    <citation type="journal article" date="2014" name="Int. J. Syst. Evol. Microbiol.">
        <title>Complete genome sequence of Corynebacterium casei LMG S-19264T (=DSM 44701T), isolated from a smear-ripened cheese.</title>
        <authorList>
            <consortium name="US DOE Joint Genome Institute (JGI-PGF)"/>
            <person name="Walter F."/>
            <person name="Albersmeier A."/>
            <person name="Kalinowski J."/>
            <person name="Ruckert C."/>
        </authorList>
    </citation>
    <scope>NUCLEOTIDE SEQUENCE</scope>
    <source>
        <strain evidence="2">CGMCC 1.12997</strain>
    </source>
</reference>
<feature type="domain" description="CHAT" evidence="1">
    <location>
        <begin position="568"/>
        <end position="856"/>
    </location>
</feature>
<dbReference type="InterPro" id="IPR011990">
    <property type="entry name" value="TPR-like_helical_dom_sf"/>
</dbReference>
<gene>
    <name evidence="2" type="ORF">GCM10011585_32880</name>
</gene>
<protein>
    <recommendedName>
        <fullName evidence="1">CHAT domain-containing protein</fullName>
    </recommendedName>
</protein>
<evidence type="ECO:0000259" key="1">
    <source>
        <dbReference type="Pfam" id="PF12770"/>
    </source>
</evidence>
<sequence length="861" mass="95241">MRRLRVATKVYVILAAVCAISAAMLLHRYRITDGSSAEDLLSAADRLAWNNDWMGATPIYHRAELLFLQEHRPSQALYAHVSQMIPRADWDPTPSLLIELNQDLTLPAAQAAETRLRILTIEGMIETNYDAGIAEQTWEKVQDIAMRQGHYLLAMRAVGERGICEFFLGDLAGAKKLVLRAWIVAKYLHDPAAHVRYASVYGAGLVELHHYQEALRALDEAITTARTSPGVAYPTIAINSKIDALRGLGRYQEALALANDAIEHLPTRNLDAHLLQIMNAKGQVYEAQGEWPDAITEFSSALEYSQKLKSWRAITVTAALLAEAYEHQAQLDAALKNIDLAIDANAHLSEEMYYSPRNLAIKAEILDKMNRRAEAELFYEKSSTLINSLLATAPTQTVERDLLTEMRDVYSGAFDLLCRQGKLADAFSMIESAHGRIEAQALEHHTIATPHEPSPIESRIKQLNLELIQTDNPGVKQELEKALENADHDGDPPLATEVARSPLPLKSIQENLKPSEILLEYVLGEPLSHVVVVTNSGVRAYGLPPESEISQAVIRYEKSIHARAEDKESAALLFEQLLRPIVEYRAKTNVIVVPDGELNRLPFAALWDSSRYALVDHVFSVSPSATVLALLRGRKPPPALEVRKFVGVAASTEQRQYPANLLLSDTALAEPSEFVSIPESKREVETIAKGFGSSATVLVGQAATLTTFSHLPLDQYQVIHLALHGYANVQFPDQSALVFVPDDKDPTDGRLTVQQVRRMHLRATLVTLSACNTGDGPIGEADVANLGNAFLEAGADSVVMSLWELEDRSTELLMTSFYNNLEQGKSKAEALRNAQLMVERKGLMPYYWASVELVGDPSQWI</sequence>
<dbReference type="Proteomes" id="UP000647241">
    <property type="component" value="Unassembled WGS sequence"/>
</dbReference>
<evidence type="ECO:0000313" key="3">
    <source>
        <dbReference type="Proteomes" id="UP000647241"/>
    </source>
</evidence>
<dbReference type="SUPFAM" id="SSF48452">
    <property type="entry name" value="TPR-like"/>
    <property type="match status" value="1"/>
</dbReference>
<evidence type="ECO:0000313" key="2">
    <source>
        <dbReference type="EMBL" id="GGG86389.1"/>
    </source>
</evidence>
<dbReference type="EMBL" id="BMGT01000004">
    <property type="protein sequence ID" value="GGG86389.1"/>
    <property type="molecule type" value="Genomic_DNA"/>
</dbReference>
<keyword evidence="3" id="KW-1185">Reference proteome</keyword>
<accession>A0A917HQM5</accession>
<dbReference type="RefSeq" id="WP_263369203.1">
    <property type="nucleotide sequence ID" value="NZ_JAGSYJ010000004.1"/>
</dbReference>
<dbReference type="Pfam" id="PF12770">
    <property type="entry name" value="CHAT"/>
    <property type="match status" value="1"/>
</dbReference>
<comment type="caution">
    <text evidence="2">The sequence shown here is derived from an EMBL/GenBank/DDBJ whole genome shotgun (WGS) entry which is preliminary data.</text>
</comment>
<dbReference type="PANTHER" id="PTHR10098">
    <property type="entry name" value="RAPSYN-RELATED"/>
    <property type="match status" value="1"/>
</dbReference>
<reference evidence="2" key="2">
    <citation type="submission" date="2020-09" db="EMBL/GenBank/DDBJ databases">
        <authorList>
            <person name="Sun Q."/>
            <person name="Zhou Y."/>
        </authorList>
    </citation>
    <scope>NUCLEOTIDE SEQUENCE</scope>
    <source>
        <strain evidence="2">CGMCC 1.12997</strain>
    </source>
</reference>
<dbReference type="AlphaFoldDB" id="A0A917HQM5"/>
<dbReference type="Gene3D" id="1.25.40.10">
    <property type="entry name" value="Tetratricopeptide repeat domain"/>
    <property type="match status" value="1"/>
</dbReference>
<dbReference type="SMART" id="SM00028">
    <property type="entry name" value="TPR"/>
    <property type="match status" value="4"/>
</dbReference>
<dbReference type="InterPro" id="IPR024983">
    <property type="entry name" value="CHAT_dom"/>
</dbReference>